<comment type="caution">
    <text evidence="2">The sequence shown here is derived from an EMBL/GenBank/DDBJ whole genome shotgun (WGS) entry which is preliminary data.</text>
</comment>
<accession>A0ABY2U0A9</accession>
<dbReference type="Pfam" id="PF00497">
    <property type="entry name" value="SBP_bac_3"/>
    <property type="match status" value="1"/>
</dbReference>
<dbReference type="RefSeq" id="WP_138454140.1">
    <property type="nucleotide sequence ID" value="NZ_VBVZ01000848.1"/>
</dbReference>
<feature type="domain" description="Solute-binding protein family 3/N-terminal" evidence="1">
    <location>
        <begin position="5"/>
        <end position="37"/>
    </location>
</feature>
<proteinExistence type="predicted"/>
<organism evidence="2 3">
    <name type="scientific">Pseudomonas edaphica</name>
    <dbReference type="NCBI Taxonomy" id="2006980"/>
    <lineage>
        <taxon>Bacteria</taxon>
        <taxon>Pseudomonadati</taxon>
        <taxon>Pseudomonadota</taxon>
        <taxon>Gammaproteobacteria</taxon>
        <taxon>Pseudomonadales</taxon>
        <taxon>Pseudomonadaceae</taxon>
        <taxon>Pseudomonas</taxon>
    </lineage>
</organism>
<dbReference type="Proteomes" id="UP000304941">
    <property type="component" value="Unassembled WGS sequence"/>
</dbReference>
<sequence>AFGLKKGDFDSINYINNFLHQIRNDGTYDRIHDKWFKSSEWLKDME</sequence>
<dbReference type="InterPro" id="IPR001638">
    <property type="entry name" value="Solute-binding_3/MltF_N"/>
</dbReference>
<reference evidence="2 3" key="1">
    <citation type="submission" date="2019-05" db="EMBL/GenBank/DDBJ databases">
        <title>Pseudomonas edaphica sp. nov., isolated from rhizospheric soil of Cistus ladanifer L. in Spain.</title>
        <authorList>
            <person name="Peix A."/>
        </authorList>
    </citation>
    <scope>NUCLEOTIDE SEQUENCE [LARGE SCALE GENOMIC DNA]</scope>
    <source>
        <strain evidence="2 3">RD25</strain>
    </source>
</reference>
<dbReference type="Gene3D" id="3.40.190.10">
    <property type="entry name" value="Periplasmic binding protein-like II"/>
    <property type="match status" value="1"/>
</dbReference>
<evidence type="ECO:0000313" key="3">
    <source>
        <dbReference type="Proteomes" id="UP000304941"/>
    </source>
</evidence>
<name>A0ABY2U0A9_9PSED</name>
<evidence type="ECO:0000259" key="1">
    <source>
        <dbReference type="Pfam" id="PF00497"/>
    </source>
</evidence>
<gene>
    <name evidence="2" type="ORF">FEM54_31235</name>
</gene>
<protein>
    <submittedName>
        <fullName evidence="2">Transporter substrate-binding domain-containing protein</fullName>
    </submittedName>
</protein>
<dbReference type="SUPFAM" id="SSF53850">
    <property type="entry name" value="Periplasmic binding protein-like II"/>
    <property type="match status" value="1"/>
</dbReference>
<keyword evidence="3" id="KW-1185">Reference proteome</keyword>
<evidence type="ECO:0000313" key="2">
    <source>
        <dbReference type="EMBL" id="TLG87279.1"/>
    </source>
</evidence>
<feature type="non-terminal residue" evidence="2">
    <location>
        <position position="1"/>
    </location>
</feature>
<dbReference type="EMBL" id="VBVZ01000848">
    <property type="protein sequence ID" value="TLG87279.1"/>
    <property type="molecule type" value="Genomic_DNA"/>
</dbReference>